<comment type="caution">
    <text evidence="8">Lacks conserved residue(s) required for the propagation of feature annotation.</text>
</comment>
<dbReference type="GO" id="GO:0005524">
    <property type="term" value="F:ATP binding"/>
    <property type="evidence" value="ECO:0007669"/>
    <property type="project" value="UniProtKB-KW"/>
</dbReference>
<reference evidence="10" key="1">
    <citation type="submission" date="2017-08" db="EMBL/GenBank/DDBJ databases">
        <title>A dynamic microbial community with high functional redundancy inhabits the cold, oxic subseafloor aquifer.</title>
        <authorList>
            <person name="Tully B.J."/>
            <person name="Wheat C.G."/>
            <person name="Glazer B.T."/>
            <person name="Huber J.A."/>
        </authorList>
    </citation>
    <scope>NUCLEOTIDE SEQUENCE [LARGE SCALE GENOMIC DNA]</scope>
</reference>
<dbReference type="EC" id="6.3.2.1" evidence="8"/>
<dbReference type="NCBIfam" id="TIGR00125">
    <property type="entry name" value="cyt_tran_rel"/>
    <property type="match status" value="1"/>
</dbReference>
<evidence type="ECO:0000256" key="8">
    <source>
        <dbReference type="HAMAP-Rule" id="MF_00158"/>
    </source>
</evidence>
<comment type="caution">
    <text evidence="9">The sequence shown here is derived from an EMBL/GenBank/DDBJ whole genome shotgun (WGS) entry which is preliminary data.</text>
</comment>
<dbReference type="GO" id="GO:0005829">
    <property type="term" value="C:cytosol"/>
    <property type="evidence" value="ECO:0007669"/>
    <property type="project" value="TreeGrafter"/>
</dbReference>
<dbReference type="InterPro" id="IPR004821">
    <property type="entry name" value="Cyt_trans-like"/>
</dbReference>
<dbReference type="Gene3D" id="3.40.50.620">
    <property type="entry name" value="HUPs"/>
    <property type="match status" value="1"/>
</dbReference>
<evidence type="ECO:0000313" key="9">
    <source>
        <dbReference type="EMBL" id="PCI29774.1"/>
    </source>
</evidence>
<evidence type="ECO:0000256" key="2">
    <source>
        <dbReference type="ARBA" id="ARBA00009256"/>
    </source>
</evidence>
<dbReference type="Pfam" id="PF02569">
    <property type="entry name" value="Pantoate_ligase"/>
    <property type="match status" value="1"/>
</dbReference>
<dbReference type="Gene3D" id="3.30.1300.10">
    <property type="entry name" value="Pantoate-beta-alanine ligase, C-terminal domain"/>
    <property type="match status" value="1"/>
</dbReference>
<evidence type="ECO:0000256" key="6">
    <source>
        <dbReference type="ARBA" id="ARBA00022840"/>
    </source>
</evidence>
<gene>
    <name evidence="8" type="primary">panC</name>
    <name evidence="9" type="ORF">COB67_03245</name>
</gene>
<feature type="binding site" evidence="8">
    <location>
        <begin position="182"/>
        <end position="185"/>
    </location>
    <ligand>
        <name>ATP</name>
        <dbReference type="ChEBI" id="CHEBI:30616"/>
    </ligand>
</feature>
<dbReference type="GO" id="GO:0015940">
    <property type="term" value="P:pantothenate biosynthetic process"/>
    <property type="evidence" value="ECO:0007669"/>
    <property type="project" value="UniProtKB-UniRule"/>
</dbReference>
<evidence type="ECO:0000256" key="5">
    <source>
        <dbReference type="ARBA" id="ARBA00022741"/>
    </source>
</evidence>
<dbReference type="InterPro" id="IPR014729">
    <property type="entry name" value="Rossmann-like_a/b/a_fold"/>
</dbReference>
<organism evidence="9 10">
    <name type="scientific">SAR324 cluster bacterium</name>
    <dbReference type="NCBI Taxonomy" id="2024889"/>
    <lineage>
        <taxon>Bacteria</taxon>
        <taxon>Deltaproteobacteria</taxon>
        <taxon>SAR324 cluster</taxon>
    </lineage>
</organism>
<dbReference type="FunFam" id="3.30.1300.10:FF:000001">
    <property type="entry name" value="Pantothenate synthetase"/>
    <property type="match status" value="1"/>
</dbReference>
<feature type="active site" description="Proton donor" evidence="8">
    <location>
        <position position="35"/>
    </location>
</feature>
<proteinExistence type="inferred from homology"/>
<feature type="binding site" evidence="8">
    <location>
        <position position="59"/>
    </location>
    <ligand>
        <name>(R)-pantoate</name>
        <dbReference type="ChEBI" id="CHEBI:15980"/>
    </ligand>
</feature>
<comment type="subcellular location">
    <subcellularLocation>
        <location evidence="8">Cytoplasm</location>
    </subcellularLocation>
</comment>
<accession>A0A2A4T8T6</accession>
<keyword evidence="8" id="KW-0963">Cytoplasm</keyword>
<comment type="pathway">
    <text evidence="1 8">Cofactor biosynthesis; (R)-pantothenate biosynthesis; (R)-pantothenate from (R)-pantoate and beta-alanine: step 1/1.</text>
</comment>
<dbReference type="PANTHER" id="PTHR21299">
    <property type="entry name" value="CYTIDYLATE KINASE/PANTOATE-BETA-ALANINE LIGASE"/>
    <property type="match status" value="1"/>
</dbReference>
<evidence type="ECO:0000256" key="7">
    <source>
        <dbReference type="ARBA" id="ARBA00048258"/>
    </source>
</evidence>
<evidence type="ECO:0000256" key="4">
    <source>
        <dbReference type="ARBA" id="ARBA00022655"/>
    </source>
</evidence>
<dbReference type="PANTHER" id="PTHR21299:SF1">
    <property type="entry name" value="PANTOATE--BETA-ALANINE LIGASE"/>
    <property type="match status" value="1"/>
</dbReference>
<comment type="similarity">
    <text evidence="2 8">Belongs to the pantothenate synthetase family.</text>
</comment>
<protein>
    <recommendedName>
        <fullName evidence="8">Pantothenate synthetase</fullName>
        <shortName evidence="8">PS</shortName>
        <ecNumber evidence="8">6.3.2.1</ecNumber>
    </recommendedName>
    <alternativeName>
        <fullName evidence="8">Pantoate--beta-alanine ligase</fullName>
    </alternativeName>
    <alternativeName>
        <fullName evidence="8">Pantoate-activating enzyme</fullName>
    </alternativeName>
</protein>
<dbReference type="Proteomes" id="UP000218113">
    <property type="component" value="Unassembled WGS sequence"/>
</dbReference>
<name>A0A2A4T8T6_9DELT</name>
<dbReference type="HAMAP" id="MF_00158">
    <property type="entry name" value="PanC"/>
    <property type="match status" value="1"/>
</dbReference>
<dbReference type="UniPathway" id="UPA00028">
    <property type="reaction ID" value="UER00005"/>
</dbReference>
<sequence length="280" mass="31606">MLVTKEISKIRAERWREPGKTWGFVPTMGMLHEGHLSLVKRALQENDGCIVSIFVNPAQFNNSTDFSNYPKDLEKDLSLLENLGVEMVFTPDKEVIYPANFSSKISLEGLAGKLEGAARPGHFDGVTTVVGKFFNITQPHKAYFGQKDAQQLLIIKKMVRDLNFNVEVIRCPTFREENGLAMSSRNTLLTPEQKEKAAILYQSLQLAKEMIAAGERETAKVIDAMTELINREGMAQVDYISINDRETLEEFPTLQGKILISLAVFFDQVRLIDNVIHQIE</sequence>
<keyword evidence="5 8" id="KW-0547">Nucleotide-binding</keyword>
<comment type="catalytic activity">
    <reaction evidence="7 8">
        <text>(R)-pantoate + beta-alanine + ATP = (R)-pantothenate + AMP + diphosphate + H(+)</text>
        <dbReference type="Rhea" id="RHEA:10912"/>
        <dbReference type="ChEBI" id="CHEBI:15378"/>
        <dbReference type="ChEBI" id="CHEBI:15980"/>
        <dbReference type="ChEBI" id="CHEBI:29032"/>
        <dbReference type="ChEBI" id="CHEBI:30616"/>
        <dbReference type="ChEBI" id="CHEBI:33019"/>
        <dbReference type="ChEBI" id="CHEBI:57966"/>
        <dbReference type="ChEBI" id="CHEBI:456215"/>
        <dbReference type="EC" id="6.3.2.1"/>
    </reaction>
</comment>
<comment type="subunit">
    <text evidence="8">Homodimer.</text>
</comment>
<feature type="binding site" evidence="8">
    <location>
        <position position="151"/>
    </location>
    <ligand>
        <name>(R)-pantoate</name>
        <dbReference type="ChEBI" id="CHEBI:15980"/>
    </ligand>
</feature>
<dbReference type="CDD" id="cd00560">
    <property type="entry name" value="PanC"/>
    <property type="match status" value="1"/>
</dbReference>
<comment type="function">
    <text evidence="8">Catalyzes the condensation of pantoate with beta-alanine in an ATP-dependent reaction via a pantoyl-adenylate intermediate.</text>
</comment>
<evidence type="ECO:0000313" key="10">
    <source>
        <dbReference type="Proteomes" id="UP000218113"/>
    </source>
</evidence>
<keyword evidence="4 8" id="KW-0566">Pantothenate biosynthesis</keyword>
<evidence type="ECO:0000256" key="1">
    <source>
        <dbReference type="ARBA" id="ARBA00004990"/>
    </source>
</evidence>
<dbReference type="SUPFAM" id="SSF52374">
    <property type="entry name" value="Nucleotidylyl transferase"/>
    <property type="match status" value="1"/>
</dbReference>
<comment type="miscellaneous">
    <text evidence="8">The reaction proceeds by a bi uni uni bi ping pong mechanism.</text>
</comment>
<dbReference type="EMBL" id="NVSR01000010">
    <property type="protein sequence ID" value="PCI29774.1"/>
    <property type="molecule type" value="Genomic_DNA"/>
</dbReference>
<feature type="binding site" evidence="8">
    <location>
        <begin position="145"/>
        <end position="148"/>
    </location>
    <ligand>
        <name>ATP</name>
        <dbReference type="ChEBI" id="CHEBI:30616"/>
    </ligand>
</feature>
<dbReference type="GO" id="GO:0004592">
    <property type="term" value="F:pantoate-beta-alanine ligase activity"/>
    <property type="evidence" value="ECO:0007669"/>
    <property type="project" value="UniProtKB-UniRule"/>
</dbReference>
<dbReference type="InterPro" id="IPR003721">
    <property type="entry name" value="Pantoate_ligase"/>
</dbReference>
<keyword evidence="6 8" id="KW-0067">ATP-binding</keyword>
<feature type="binding site" evidence="8">
    <location>
        <position position="59"/>
    </location>
    <ligand>
        <name>beta-alanine</name>
        <dbReference type="ChEBI" id="CHEBI:57966"/>
    </ligand>
</feature>
<dbReference type="InterPro" id="IPR042176">
    <property type="entry name" value="Pantoate_ligase_C"/>
</dbReference>
<evidence type="ECO:0000256" key="3">
    <source>
        <dbReference type="ARBA" id="ARBA00022598"/>
    </source>
</evidence>
<dbReference type="AlphaFoldDB" id="A0A2A4T8T6"/>
<feature type="binding site" evidence="8">
    <location>
        <begin position="28"/>
        <end position="35"/>
    </location>
    <ligand>
        <name>ATP</name>
        <dbReference type="ChEBI" id="CHEBI:30616"/>
    </ligand>
</feature>
<keyword evidence="3 8" id="KW-0436">Ligase</keyword>
<dbReference type="NCBIfam" id="TIGR00018">
    <property type="entry name" value="panC"/>
    <property type="match status" value="1"/>
</dbReference>
<dbReference type="FunFam" id="3.40.50.620:FF:000013">
    <property type="entry name" value="Pantothenate synthetase"/>
    <property type="match status" value="1"/>
</dbReference>